<dbReference type="SMART" id="SM01375">
    <property type="entry name" value="Dynein_light"/>
    <property type="match status" value="1"/>
</dbReference>
<gene>
    <name evidence="9" type="ORF">TCLT_LOCUS5928</name>
</gene>
<feature type="region of interest" description="Disordered" evidence="8">
    <location>
        <begin position="485"/>
        <end position="509"/>
    </location>
</feature>
<dbReference type="PROSITE" id="PS01239">
    <property type="entry name" value="DYNEIN_LIGHT_1"/>
    <property type="match status" value="1"/>
</dbReference>
<dbReference type="GO" id="GO:0045505">
    <property type="term" value="F:dynein intermediate chain binding"/>
    <property type="evidence" value="ECO:0007669"/>
    <property type="project" value="TreeGrafter"/>
</dbReference>
<evidence type="ECO:0000256" key="8">
    <source>
        <dbReference type="SAM" id="MobiDB-lite"/>
    </source>
</evidence>
<evidence type="ECO:0000256" key="7">
    <source>
        <dbReference type="ARBA" id="ARBA00023212"/>
    </source>
</evidence>
<evidence type="ECO:0000313" key="11">
    <source>
        <dbReference type="WBParaSite" id="TCLT_0000593901-mRNA-1"/>
    </source>
</evidence>
<reference evidence="9 10" key="2">
    <citation type="submission" date="2018-11" db="EMBL/GenBank/DDBJ databases">
        <authorList>
            <consortium name="Pathogen Informatics"/>
        </authorList>
    </citation>
    <scope>NUCLEOTIDE SEQUENCE [LARGE SCALE GENOMIC DNA]</scope>
</reference>
<dbReference type="OrthoDB" id="10033309at2759"/>
<evidence type="ECO:0000256" key="1">
    <source>
        <dbReference type="ARBA" id="ARBA00004245"/>
    </source>
</evidence>
<keyword evidence="3" id="KW-0963">Cytoplasm</keyword>
<dbReference type="EMBL" id="UYYF01004374">
    <property type="protein sequence ID" value="VDN03229.1"/>
    <property type="molecule type" value="Genomic_DNA"/>
</dbReference>
<dbReference type="InterPro" id="IPR001372">
    <property type="entry name" value="Dynein_light_chain_typ-1/2"/>
</dbReference>
<evidence type="ECO:0000256" key="5">
    <source>
        <dbReference type="ARBA" id="ARBA00023017"/>
    </source>
</evidence>
<evidence type="ECO:0000313" key="9">
    <source>
        <dbReference type="EMBL" id="VDN03229.1"/>
    </source>
</evidence>
<dbReference type="PANTHER" id="PTHR11886:SF55">
    <property type="entry name" value="DYNEIN LIGHT CHAIN 2, CYTOPLASMIC-RELATED"/>
    <property type="match status" value="1"/>
</dbReference>
<dbReference type="GO" id="GO:0005874">
    <property type="term" value="C:microtubule"/>
    <property type="evidence" value="ECO:0007669"/>
    <property type="project" value="UniProtKB-KW"/>
</dbReference>
<evidence type="ECO:0000256" key="6">
    <source>
        <dbReference type="ARBA" id="ARBA00023175"/>
    </source>
</evidence>
<evidence type="ECO:0000256" key="4">
    <source>
        <dbReference type="ARBA" id="ARBA00022701"/>
    </source>
</evidence>
<dbReference type="InterPro" id="IPR037177">
    <property type="entry name" value="DLC_sf"/>
</dbReference>
<comment type="similarity">
    <text evidence="2">Belongs to the dynein light chain family.</text>
</comment>
<dbReference type="STRING" id="103827.A0A158RBY3"/>
<keyword evidence="6" id="KW-0505">Motor protein</keyword>
<feature type="compositionally biased region" description="Basic and acidic residues" evidence="8">
    <location>
        <begin position="489"/>
        <end position="505"/>
    </location>
</feature>
<dbReference type="AlphaFoldDB" id="A0A158RBY3"/>
<dbReference type="InterPro" id="IPR019763">
    <property type="entry name" value="Dynein_light_1/2_CS"/>
</dbReference>
<dbReference type="GO" id="GO:0005868">
    <property type="term" value="C:cytoplasmic dynein complex"/>
    <property type="evidence" value="ECO:0007669"/>
    <property type="project" value="TreeGrafter"/>
</dbReference>
<keyword evidence="7" id="KW-0206">Cytoskeleton</keyword>
<dbReference type="PANTHER" id="PTHR11886">
    <property type="entry name" value="DYNEIN LIGHT CHAIN"/>
    <property type="match status" value="1"/>
</dbReference>
<dbReference type="FunFam" id="3.30.740.10:FF:000006">
    <property type="entry name" value="Dynein light chain"/>
    <property type="match status" value="1"/>
</dbReference>
<evidence type="ECO:0000256" key="2">
    <source>
        <dbReference type="ARBA" id="ARBA00010156"/>
    </source>
</evidence>
<keyword evidence="4" id="KW-0493">Microtubule</keyword>
<keyword evidence="10" id="KW-1185">Reference proteome</keyword>
<sequence length="808" mass="94953">MKIEVKETDMNSEMIQKSINIVQEAQQQFKLDKIKIILEDIASYIKDEFERKFGPTWHCVVGKSFGSRVSYEIQHFILLKSNCVSIMIFKCDDQREKHYYTKICSTAPQYIIFDIGYFRRFFFLSKSQTNNFDVDNSSLQTLAQKIFTIQDFCSIIHSLSFPLLNHDTLLTFVRFTVNKKVMESVKADDLLDQIFAAPINLPTVKSLQLETNKEDDGNEVCTEDKDISKLLDRTIVTTENEASEYSETQEFEKAHPYKCLENEYFIIFRFKNFSEQASAENYLRREPDFDQNCVFSTSTVLAKECNLIILNAFFQQTFYTLRKHFGEFAFNLQFKIVDNTELNETINQVHVQEIIEEKNAEQSFTSKKPLEKVPEKTDIQASISSTYLNTALMFENASEIRYYNVFLVGRQMATTAHERLLQKHIYEDRENENDKIEEYEIEIEQKSEYMEATNVSIDNELSQIQISEATDLKSISEEIQNHLNLKSKQKNEKMASENEQSKTSDETNYLQTKETVTFLPEKKSDNKNGLTKIHLLKSVFENNSLDSVEKPVQHKQQIELVEEEDYDKNERSTEIKTKREEIADYRHVDPITKHYKGKHFKKGDEWMKIEKQLEETIQDASVNEGLDKFNSIRVVRNVRQFVKLWCKQGRPSEPKVLPKHTALSAIKIERSRIHNNTQFHTYQTFFLTENFNVDENLENYYCVIYLLTNAVKVKEAENIATTDEQNEIMTGSVSVSQRRQNFENNQMLKPREFCKIHLKKKNDEESLETMDDMINEMKKKETESKLEELGSIEQRRLFFEKQSRSPKN</sequence>
<dbReference type="Proteomes" id="UP000276776">
    <property type="component" value="Unassembled WGS sequence"/>
</dbReference>
<evidence type="ECO:0000313" key="10">
    <source>
        <dbReference type="Proteomes" id="UP000276776"/>
    </source>
</evidence>
<accession>A0A158RBY3</accession>
<dbReference type="Gene3D" id="3.30.740.10">
    <property type="entry name" value="Protein Inhibitor Of Neuronal Nitric Oxide Synthase"/>
    <property type="match status" value="1"/>
</dbReference>
<reference evidence="11" key="1">
    <citation type="submission" date="2016-04" db="UniProtKB">
        <authorList>
            <consortium name="WormBaseParasite"/>
        </authorList>
    </citation>
    <scope>IDENTIFICATION</scope>
</reference>
<name>A0A158RBY3_THECL</name>
<protein>
    <submittedName>
        <fullName evidence="11">Dynein light chain</fullName>
    </submittedName>
</protein>
<dbReference type="WBParaSite" id="TCLT_0000593901-mRNA-1">
    <property type="protein sequence ID" value="TCLT_0000593901-mRNA-1"/>
    <property type="gene ID" value="TCLT_0000593901"/>
</dbReference>
<dbReference type="SUPFAM" id="SSF54648">
    <property type="entry name" value="DLC"/>
    <property type="match status" value="1"/>
</dbReference>
<organism evidence="11">
    <name type="scientific">Thelazia callipaeda</name>
    <name type="common">Oriental eyeworm</name>
    <name type="synonym">Parasitic nematode</name>
    <dbReference type="NCBI Taxonomy" id="103827"/>
    <lineage>
        <taxon>Eukaryota</taxon>
        <taxon>Metazoa</taxon>
        <taxon>Ecdysozoa</taxon>
        <taxon>Nematoda</taxon>
        <taxon>Chromadorea</taxon>
        <taxon>Rhabditida</taxon>
        <taxon>Spirurina</taxon>
        <taxon>Spiruromorpha</taxon>
        <taxon>Thelazioidea</taxon>
        <taxon>Thelaziidae</taxon>
        <taxon>Thelazia</taxon>
    </lineage>
</organism>
<keyword evidence="5" id="KW-0243">Dynein</keyword>
<comment type="subcellular location">
    <subcellularLocation>
        <location evidence="1">Cytoplasm</location>
        <location evidence="1">Cytoskeleton</location>
    </subcellularLocation>
</comment>
<proteinExistence type="inferred from homology"/>
<dbReference type="GO" id="GO:0007017">
    <property type="term" value="P:microtubule-based process"/>
    <property type="evidence" value="ECO:0007669"/>
    <property type="project" value="InterPro"/>
</dbReference>
<evidence type="ECO:0000256" key="3">
    <source>
        <dbReference type="ARBA" id="ARBA00022490"/>
    </source>
</evidence>
<dbReference type="Pfam" id="PF01221">
    <property type="entry name" value="Dynein_light"/>
    <property type="match status" value="1"/>
</dbReference>